<comment type="caution">
    <text evidence="10">The sequence shown here is derived from an EMBL/GenBank/DDBJ whole genome shotgun (WGS) entry which is preliminary data.</text>
</comment>
<comment type="pathway">
    <text evidence="2">Glycolipid biosynthesis; glycosylphosphatidylinositol-anchor biosynthesis.</text>
</comment>
<evidence type="ECO:0000256" key="8">
    <source>
        <dbReference type="ARBA" id="ARBA00023136"/>
    </source>
</evidence>
<dbReference type="InterPro" id="IPR019540">
    <property type="entry name" value="PtdIno-glycan_biosynth_class_S"/>
</dbReference>
<keyword evidence="4" id="KW-0337">GPI-anchor biosynthesis</keyword>
<keyword evidence="7" id="KW-1133">Transmembrane helix</keyword>
<evidence type="ECO:0000256" key="7">
    <source>
        <dbReference type="ARBA" id="ARBA00022989"/>
    </source>
</evidence>
<evidence type="ECO:0000256" key="4">
    <source>
        <dbReference type="ARBA" id="ARBA00022502"/>
    </source>
</evidence>
<gene>
    <name evidence="10" type="ORF">BC936DRAFT_140992</name>
</gene>
<dbReference type="EMBL" id="RBNI01018454">
    <property type="protein sequence ID" value="RUO97095.1"/>
    <property type="molecule type" value="Genomic_DNA"/>
</dbReference>
<evidence type="ECO:0000256" key="3">
    <source>
        <dbReference type="ARBA" id="ARBA00005316"/>
    </source>
</evidence>
<evidence type="ECO:0000256" key="6">
    <source>
        <dbReference type="ARBA" id="ARBA00022824"/>
    </source>
</evidence>
<evidence type="ECO:0000256" key="2">
    <source>
        <dbReference type="ARBA" id="ARBA00004687"/>
    </source>
</evidence>
<sequence length="201" mass="22976">MYQLARTEASRPGIAPLSFAEIEIIGNNGSPFLVQRIRPVHSPFVEQANPDSMRTMKYSSRYQMTFSLMNGDPSNLNVDWDIRGAIENLALFFIVGISLPLTWPLYPQHDYAPFHLESSQIQHYASLAVKPHYREREREPSYHYLDPESLPHFINSAEWNLASAVSSYPSINFILYIPLASETPLRIHNSKGNPYAMKSFT</sequence>
<evidence type="ECO:0000256" key="5">
    <source>
        <dbReference type="ARBA" id="ARBA00022692"/>
    </source>
</evidence>
<dbReference type="Pfam" id="PF10510">
    <property type="entry name" value="PIG-S"/>
    <property type="match status" value="1"/>
</dbReference>
<evidence type="ECO:0000256" key="1">
    <source>
        <dbReference type="ARBA" id="ARBA00004477"/>
    </source>
</evidence>
<dbReference type="GO" id="GO:0006506">
    <property type="term" value="P:GPI anchor biosynthetic process"/>
    <property type="evidence" value="ECO:0007669"/>
    <property type="project" value="UniProtKB-UniPathway"/>
</dbReference>
<keyword evidence="9" id="KW-0325">Glycoprotein</keyword>
<keyword evidence="5" id="KW-0812">Transmembrane</keyword>
<keyword evidence="6" id="KW-0256">Endoplasmic reticulum</keyword>
<comment type="similarity">
    <text evidence="3">Belongs to the PIGS family.</text>
</comment>
<reference evidence="10 11" key="1">
    <citation type="journal article" date="2018" name="New Phytol.">
        <title>Phylogenomics of Endogonaceae and evolution of mycorrhizas within Mucoromycota.</title>
        <authorList>
            <person name="Chang Y."/>
            <person name="Desiro A."/>
            <person name="Na H."/>
            <person name="Sandor L."/>
            <person name="Lipzen A."/>
            <person name="Clum A."/>
            <person name="Barry K."/>
            <person name="Grigoriev I.V."/>
            <person name="Martin F.M."/>
            <person name="Stajich J.E."/>
            <person name="Smith M.E."/>
            <person name="Bonito G."/>
            <person name="Spatafora J.W."/>
        </authorList>
    </citation>
    <scope>NUCLEOTIDE SEQUENCE [LARGE SCALE GENOMIC DNA]</scope>
    <source>
        <strain evidence="10 11">GMNB39</strain>
    </source>
</reference>
<accession>A0A433A328</accession>
<dbReference type="GO" id="GO:0016255">
    <property type="term" value="P:attachment of GPI anchor to protein"/>
    <property type="evidence" value="ECO:0007669"/>
    <property type="project" value="InterPro"/>
</dbReference>
<keyword evidence="11" id="KW-1185">Reference proteome</keyword>
<comment type="subcellular location">
    <subcellularLocation>
        <location evidence="1">Endoplasmic reticulum membrane</location>
        <topology evidence="1">Multi-pass membrane protein</topology>
    </subcellularLocation>
</comment>
<proteinExistence type="inferred from homology"/>
<dbReference type="PANTHER" id="PTHR21072:SF13">
    <property type="entry name" value="GPI TRANSAMIDASE COMPONENT PIG-S"/>
    <property type="match status" value="1"/>
</dbReference>
<protein>
    <submittedName>
        <fullName evidence="10">Uncharacterized protein</fullName>
    </submittedName>
</protein>
<evidence type="ECO:0000313" key="11">
    <source>
        <dbReference type="Proteomes" id="UP000268093"/>
    </source>
</evidence>
<dbReference type="Proteomes" id="UP000268093">
    <property type="component" value="Unassembled WGS sequence"/>
</dbReference>
<dbReference type="AlphaFoldDB" id="A0A433A328"/>
<dbReference type="OrthoDB" id="28748at2759"/>
<keyword evidence="8" id="KW-0472">Membrane</keyword>
<dbReference type="PANTHER" id="PTHR21072">
    <property type="entry name" value="GPI TRANSAMIDASE COMPONENT PIG-S"/>
    <property type="match status" value="1"/>
</dbReference>
<name>A0A433A328_9FUNG</name>
<evidence type="ECO:0000313" key="10">
    <source>
        <dbReference type="EMBL" id="RUO97095.1"/>
    </source>
</evidence>
<dbReference type="GO" id="GO:0042765">
    <property type="term" value="C:GPI-anchor transamidase complex"/>
    <property type="evidence" value="ECO:0007669"/>
    <property type="project" value="InterPro"/>
</dbReference>
<dbReference type="UniPathway" id="UPA00196"/>
<evidence type="ECO:0000256" key="9">
    <source>
        <dbReference type="ARBA" id="ARBA00023180"/>
    </source>
</evidence>
<organism evidence="10 11">
    <name type="scientific">Jimgerdemannia flammicorona</name>
    <dbReference type="NCBI Taxonomy" id="994334"/>
    <lineage>
        <taxon>Eukaryota</taxon>
        <taxon>Fungi</taxon>
        <taxon>Fungi incertae sedis</taxon>
        <taxon>Mucoromycota</taxon>
        <taxon>Mucoromycotina</taxon>
        <taxon>Endogonomycetes</taxon>
        <taxon>Endogonales</taxon>
        <taxon>Endogonaceae</taxon>
        <taxon>Jimgerdemannia</taxon>
    </lineage>
</organism>